<feature type="non-terminal residue" evidence="1">
    <location>
        <position position="1"/>
    </location>
</feature>
<feature type="non-terminal residue" evidence="1">
    <location>
        <position position="842"/>
    </location>
</feature>
<dbReference type="Gene3D" id="3.40.50.300">
    <property type="entry name" value="P-loop containing nucleotide triphosphate hydrolases"/>
    <property type="match status" value="1"/>
</dbReference>
<organism evidence="1 2">
    <name type="scientific">Racocetra fulgida</name>
    <dbReference type="NCBI Taxonomy" id="60492"/>
    <lineage>
        <taxon>Eukaryota</taxon>
        <taxon>Fungi</taxon>
        <taxon>Fungi incertae sedis</taxon>
        <taxon>Mucoromycota</taxon>
        <taxon>Glomeromycotina</taxon>
        <taxon>Glomeromycetes</taxon>
        <taxon>Diversisporales</taxon>
        <taxon>Gigasporaceae</taxon>
        <taxon>Racocetra</taxon>
    </lineage>
</organism>
<proteinExistence type="predicted"/>
<dbReference type="OrthoDB" id="2377236at2759"/>
<dbReference type="SUPFAM" id="SSF52540">
    <property type="entry name" value="P-loop containing nucleoside triphosphate hydrolases"/>
    <property type="match status" value="1"/>
</dbReference>
<evidence type="ECO:0000313" key="1">
    <source>
        <dbReference type="EMBL" id="CAG8703464.1"/>
    </source>
</evidence>
<accession>A0A9N9HSR1</accession>
<gene>
    <name evidence="1" type="ORF">RFULGI_LOCUS10510</name>
</gene>
<dbReference type="Proteomes" id="UP000789396">
    <property type="component" value="Unassembled WGS sequence"/>
</dbReference>
<evidence type="ECO:0000313" key="2">
    <source>
        <dbReference type="Proteomes" id="UP000789396"/>
    </source>
</evidence>
<dbReference type="EMBL" id="CAJVPZ010020902">
    <property type="protein sequence ID" value="CAG8703464.1"/>
    <property type="molecule type" value="Genomic_DNA"/>
</dbReference>
<comment type="caution">
    <text evidence="1">The sequence shown here is derived from an EMBL/GenBank/DDBJ whole genome shotgun (WGS) entry which is preliminary data.</text>
</comment>
<sequence>RPLEISVAICDINNFNDGITGSHQYKIQDLPISHLKKLIWNDIKEREDIKHVLNELNALKMNGFDLFLEHFPIDRKPPTGCIQIIVEPPLPINGKFLQQESDSPGPPNDPCFKLKMEPSFFKISLPGTITKQSFTTVDLCLPSYESRSGMNYLNPFYNDYQFQETVSLVQKKLITHPKDIIVLAGVSGGGKTSTAFGISIQLWSIYIDFSPSGGQYDDFMGRVLERIRAKPPKYGQLEEQSKVFNMLDLAIISRGLLLIKMLVQKKILTKKEWLFAQLRINVEQIEKIQDSLHNIDDISSLIKYINECLGVNSLILIFDEAQVLCRPDYGEYNEGLSLGKKWNLLQAYIEHLTHLPVTCLIAGTYMHMASGISLVTSVGKVQSLHAHIVLKLPFLSQNDVLRNLDTVIDLTDVTPKTRDYLGYILRGRPRNCASFVRKLISERELKNRTKDQEIQELICSWFERMSHDMAIYLENACKSLGTNYFNLETAIIDVLRLRVFYNHKFKHAIELLQHSIIPSQSPECIILRHDDTFYNEIKINPSLESYLVSGIENFLLKRGKTLVDVFVENIIRLNNTSSIGNEFDAAFITAMIQKRGRNVREELNKWKNGQNFNLPSWITPTMKFMTISNLSRGVPVEKYVSNMTYYCPYAIQPDRFSGSDVVISFMDDDQNVLLLSASCTVSGEPIKRSKIKDQVFKSCMKFQYMENTRIIRRKNSQIDDHDEFSWKEPECLRIGIGQSLPANKEDNSKEKVEEYDQDFNHNDLDYDLDYTKIIKDYRISKVSERAKNHEKIKISTENQRHIYVSVELPHRAGKRSELFRFNEYGDLVIIVDDRNMEYVFGS</sequence>
<dbReference type="InterPro" id="IPR027417">
    <property type="entry name" value="P-loop_NTPase"/>
</dbReference>
<name>A0A9N9HSR1_9GLOM</name>
<reference evidence="1" key="1">
    <citation type="submission" date="2021-06" db="EMBL/GenBank/DDBJ databases">
        <authorList>
            <person name="Kallberg Y."/>
            <person name="Tangrot J."/>
            <person name="Rosling A."/>
        </authorList>
    </citation>
    <scope>NUCLEOTIDE SEQUENCE</scope>
    <source>
        <strain evidence="1">IN212</strain>
    </source>
</reference>
<dbReference type="AlphaFoldDB" id="A0A9N9HSR1"/>
<protein>
    <submittedName>
        <fullName evidence="1">12322_t:CDS:1</fullName>
    </submittedName>
</protein>
<keyword evidence="2" id="KW-1185">Reference proteome</keyword>